<keyword evidence="2" id="KW-0611">Plant defense</keyword>
<dbReference type="Gene3D" id="3.40.50.300">
    <property type="entry name" value="P-loop containing nucleotide triphosphate hydrolases"/>
    <property type="match status" value="2"/>
</dbReference>
<dbReference type="InterPro" id="IPR032675">
    <property type="entry name" value="LRR_dom_sf"/>
</dbReference>
<dbReference type="PANTHER" id="PTHR23155">
    <property type="entry name" value="DISEASE RESISTANCE PROTEIN RP"/>
    <property type="match status" value="1"/>
</dbReference>
<dbReference type="FunFam" id="1.10.10.10:FF:000322">
    <property type="entry name" value="Probable disease resistance protein At1g63360"/>
    <property type="match status" value="1"/>
</dbReference>
<organism evidence="5 6">
    <name type="scientific">Ficus carica</name>
    <name type="common">Common fig</name>
    <dbReference type="NCBI Taxonomy" id="3494"/>
    <lineage>
        <taxon>Eukaryota</taxon>
        <taxon>Viridiplantae</taxon>
        <taxon>Streptophyta</taxon>
        <taxon>Embryophyta</taxon>
        <taxon>Tracheophyta</taxon>
        <taxon>Spermatophyta</taxon>
        <taxon>Magnoliopsida</taxon>
        <taxon>eudicotyledons</taxon>
        <taxon>Gunneridae</taxon>
        <taxon>Pentapetalae</taxon>
        <taxon>rosids</taxon>
        <taxon>fabids</taxon>
        <taxon>Rosales</taxon>
        <taxon>Moraceae</taxon>
        <taxon>Ficeae</taxon>
        <taxon>Ficus</taxon>
    </lineage>
</organism>
<dbReference type="EMBL" id="BTGU01000016">
    <property type="protein sequence ID" value="GMN43352.1"/>
    <property type="molecule type" value="Genomic_DNA"/>
</dbReference>
<dbReference type="PANTHER" id="PTHR23155:SF1185">
    <property type="entry name" value="DISEASE RESISTANCE RPP8-LIKE PROTEIN 3-RELATED"/>
    <property type="match status" value="1"/>
</dbReference>
<dbReference type="SUPFAM" id="SSF52540">
    <property type="entry name" value="P-loop containing nucleoside triphosphate hydrolases"/>
    <property type="match status" value="1"/>
</dbReference>
<sequence>MGGLGKTTLAKKVYNDVDVKRHFEVALGFSYLNVLDDIWNIEAWNRIKDAFPEGKTGSKVVFTTRIEAVASSADLDSSPLRPSLLTPQESWELLKRKAFPRETFGERGGTSSTYEELGKEMVAKCGGLPLAIVVLGGLLRRKNNSIDEWEKVWKDATRPHFINELKSADQHYQVKDILELSFQDLPYHLKSCFLYLGGIFPEDYEIIKSNFVRLWIAEGFVSMLETEETEQTIEDVAEQYLEELIDRCMVQVAKRDSTRKGVKTFGLHDLMRRFLNFQGKERKPLRDYQQQDYTRLFFTSVHYYKSFAQDCPPCQPRSRSSYTLDTTSTPHIRSFLCLGAIGLPRSLAKLVHLRRLLLPLYHYLRTCGIRSDLFRNHTLANIETLKGIYARNLIRHGVVITLSNVRDLGIMHLRSEKQISSILESLDSRLGNLRSPSMDTMSCGFPNLKSLSKCSFLAKLRLQGELSRENLSFLPNSLVKLELESFTLDQEKFAVLEGLHSLRILQIRDDTIGHATTRTDGYKLVCSIDGFPKLEYLSLANLTSLEEWEMERGAMQNLKTLVIQFIARLRMVPDGLQYVTSLREFYVSRMSRAFKDKLGVKDGIEGKDFYKIHHIPAAVSIFNAWDGTINPFLYYYFEHLKGKF</sequence>
<evidence type="ECO:0000256" key="1">
    <source>
        <dbReference type="ARBA" id="ARBA00022737"/>
    </source>
</evidence>
<dbReference type="InterPro" id="IPR036388">
    <property type="entry name" value="WH-like_DNA-bd_sf"/>
</dbReference>
<reference evidence="5" key="1">
    <citation type="submission" date="2023-07" db="EMBL/GenBank/DDBJ databases">
        <title>draft genome sequence of fig (Ficus carica).</title>
        <authorList>
            <person name="Takahashi T."/>
            <person name="Nishimura K."/>
        </authorList>
    </citation>
    <scope>NUCLEOTIDE SEQUENCE</scope>
</reference>
<evidence type="ECO:0000256" key="2">
    <source>
        <dbReference type="ARBA" id="ARBA00022821"/>
    </source>
</evidence>
<gene>
    <name evidence="5" type="ORF">TIFTF001_012548</name>
</gene>
<dbReference type="InterPro" id="IPR042197">
    <property type="entry name" value="Apaf_helical"/>
</dbReference>
<dbReference type="Gene3D" id="1.10.8.430">
    <property type="entry name" value="Helical domain of apoptotic protease-activating factors"/>
    <property type="match status" value="1"/>
</dbReference>
<comment type="caution">
    <text evidence="5">The sequence shown here is derived from an EMBL/GenBank/DDBJ whole genome shotgun (WGS) entry which is preliminary data.</text>
</comment>
<dbReference type="AlphaFoldDB" id="A0AA87ZZ80"/>
<keyword evidence="6" id="KW-1185">Reference proteome</keyword>
<dbReference type="Pfam" id="PF23559">
    <property type="entry name" value="WHD_DRP"/>
    <property type="match status" value="1"/>
</dbReference>
<dbReference type="Gene3D" id="3.80.10.10">
    <property type="entry name" value="Ribonuclease Inhibitor"/>
    <property type="match status" value="1"/>
</dbReference>
<dbReference type="GO" id="GO:0043531">
    <property type="term" value="F:ADP binding"/>
    <property type="evidence" value="ECO:0007669"/>
    <property type="project" value="InterPro"/>
</dbReference>
<dbReference type="Pfam" id="PF00931">
    <property type="entry name" value="NB-ARC"/>
    <property type="match status" value="1"/>
</dbReference>
<dbReference type="InterPro" id="IPR044974">
    <property type="entry name" value="Disease_R_plants"/>
</dbReference>
<accession>A0AA87ZZ80</accession>
<name>A0AA87ZZ80_FICCA</name>
<dbReference type="InterPro" id="IPR002182">
    <property type="entry name" value="NB-ARC"/>
</dbReference>
<dbReference type="SUPFAM" id="SSF52058">
    <property type="entry name" value="L domain-like"/>
    <property type="match status" value="1"/>
</dbReference>
<evidence type="ECO:0008006" key="7">
    <source>
        <dbReference type="Google" id="ProtNLM"/>
    </source>
</evidence>
<dbReference type="InterPro" id="IPR027417">
    <property type="entry name" value="P-loop_NTPase"/>
</dbReference>
<feature type="domain" description="Disease resistance protein winged helix" evidence="4">
    <location>
        <begin position="199"/>
        <end position="272"/>
    </location>
</feature>
<feature type="domain" description="NB-ARC" evidence="3">
    <location>
        <begin position="31"/>
        <end position="102"/>
    </location>
</feature>
<dbReference type="Proteomes" id="UP001187192">
    <property type="component" value="Unassembled WGS sequence"/>
</dbReference>
<dbReference type="InterPro" id="IPR058922">
    <property type="entry name" value="WHD_DRP"/>
</dbReference>
<dbReference type="PRINTS" id="PR00364">
    <property type="entry name" value="DISEASERSIST"/>
</dbReference>
<evidence type="ECO:0000313" key="5">
    <source>
        <dbReference type="EMBL" id="GMN43352.1"/>
    </source>
</evidence>
<proteinExistence type="predicted"/>
<dbReference type="Gene3D" id="1.10.10.10">
    <property type="entry name" value="Winged helix-like DNA-binding domain superfamily/Winged helix DNA-binding domain"/>
    <property type="match status" value="1"/>
</dbReference>
<keyword evidence="1" id="KW-0677">Repeat</keyword>
<evidence type="ECO:0000259" key="4">
    <source>
        <dbReference type="Pfam" id="PF23559"/>
    </source>
</evidence>
<evidence type="ECO:0000259" key="3">
    <source>
        <dbReference type="Pfam" id="PF00931"/>
    </source>
</evidence>
<dbReference type="GO" id="GO:0098542">
    <property type="term" value="P:defense response to other organism"/>
    <property type="evidence" value="ECO:0007669"/>
    <property type="project" value="TreeGrafter"/>
</dbReference>
<evidence type="ECO:0000313" key="6">
    <source>
        <dbReference type="Proteomes" id="UP001187192"/>
    </source>
</evidence>
<protein>
    <recommendedName>
        <fullName evidence="7">NB-ARC domain-containing protein</fullName>
    </recommendedName>
</protein>